<dbReference type="EMBL" id="JAIZAY010000001">
    <property type="protein sequence ID" value="KAJ8048395.1"/>
    <property type="molecule type" value="Genomic_DNA"/>
</dbReference>
<accession>A0A9Q1CPG5</accession>
<proteinExistence type="predicted"/>
<dbReference type="AlphaFoldDB" id="A0A9Q1CPG5"/>
<gene>
    <name evidence="1" type="ORF">HOLleu_00686</name>
</gene>
<reference evidence="1" key="1">
    <citation type="submission" date="2021-10" db="EMBL/GenBank/DDBJ databases">
        <title>Tropical sea cucumber genome reveals ecological adaptation and Cuvierian tubules defense mechanism.</title>
        <authorList>
            <person name="Chen T."/>
        </authorList>
    </citation>
    <scope>NUCLEOTIDE SEQUENCE</scope>
    <source>
        <strain evidence="1">Nanhai2018</strain>
        <tissue evidence="1">Muscle</tissue>
    </source>
</reference>
<protein>
    <submittedName>
        <fullName evidence="1">Uncharacterized protein</fullName>
    </submittedName>
</protein>
<sequence length="139" mass="16044">MANCPLLGIHKTFAEYAHFLYRRWVVKAVREFSASEVHIIFDHPGRHVISPKDTERQRRNGSIEEATYTEIVSNTLCPSNWRKFLSVRSQKRLLVNFLSMELLQIAQQAGLFSQLLVTAGGFDGINTDKAFQLQRPYYI</sequence>
<keyword evidence="2" id="KW-1185">Reference proteome</keyword>
<name>A0A9Q1CPG5_HOLLE</name>
<organism evidence="1 2">
    <name type="scientific">Holothuria leucospilota</name>
    <name type="common">Black long sea cucumber</name>
    <name type="synonym">Mertensiothuria leucospilota</name>
    <dbReference type="NCBI Taxonomy" id="206669"/>
    <lineage>
        <taxon>Eukaryota</taxon>
        <taxon>Metazoa</taxon>
        <taxon>Echinodermata</taxon>
        <taxon>Eleutherozoa</taxon>
        <taxon>Echinozoa</taxon>
        <taxon>Holothuroidea</taxon>
        <taxon>Aspidochirotacea</taxon>
        <taxon>Aspidochirotida</taxon>
        <taxon>Holothuriidae</taxon>
        <taxon>Holothuria</taxon>
    </lineage>
</organism>
<comment type="caution">
    <text evidence="1">The sequence shown here is derived from an EMBL/GenBank/DDBJ whole genome shotgun (WGS) entry which is preliminary data.</text>
</comment>
<evidence type="ECO:0000313" key="1">
    <source>
        <dbReference type="EMBL" id="KAJ8048395.1"/>
    </source>
</evidence>
<evidence type="ECO:0000313" key="2">
    <source>
        <dbReference type="Proteomes" id="UP001152320"/>
    </source>
</evidence>
<dbReference type="Proteomes" id="UP001152320">
    <property type="component" value="Chromosome 1"/>
</dbReference>
<dbReference type="OrthoDB" id="10427003at2759"/>